<evidence type="ECO:0000313" key="3">
    <source>
        <dbReference type="EMBL" id="RGE72616.1"/>
    </source>
</evidence>
<organism evidence="3 4">
    <name type="scientific">Eisenbergiella massiliensis</name>
    <dbReference type="NCBI Taxonomy" id="1720294"/>
    <lineage>
        <taxon>Bacteria</taxon>
        <taxon>Bacillati</taxon>
        <taxon>Bacillota</taxon>
        <taxon>Clostridia</taxon>
        <taxon>Lachnospirales</taxon>
        <taxon>Lachnospiraceae</taxon>
        <taxon>Eisenbergiella</taxon>
    </lineage>
</organism>
<dbReference type="Proteomes" id="UP000261166">
    <property type="component" value="Unassembled WGS sequence"/>
</dbReference>
<feature type="compositionally biased region" description="Basic and acidic residues" evidence="2">
    <location>
        <begin position="183"/>
        <end position="192"/>
    </location>
</feature>
<comment type="caution">
    <text evidence="3">The sequence shown here is derived from an EMBL/GenBank/DDBJ whole genome shotgun (WGS) entry which is preliminary data.</text>
</comment>
<dbReference type="AlphaFoldDB" id="A0A3E3IZU1"/>
<feature type="region of interest" description="Disordered" evidence="2">
    <location>
        <begin position="175"/>
        <end position="195"/>
    </location>
</feature>
<name>A0A3E3IZU1_9FIRM</name>
<evidence type="ECO:0000256" key="2">
    <source>
        <dbReference type="SAM" id="MobiDB-lite"/>
    </source>
</evidence>
<dbReference type="OrthoDB" id="90760at2"/>
<sequence length="746" mass="77633">MADQRNITFGMQFSSLDKAVTQMKDLQGTIEDTKEDMVTLEQESDEVGTRIKAGIGVAADGFRGMGTEARRAGTDIGNGFDDARSGFRKMGAEASSMGNAVASSAGKALKEYNSFPKAIKAGMQGAFGYAEKKATGFQKKLAIGAKKVSQVFKDPIGTIKNKLSDALEKAGSKINDVEDDAESAEKDLKDMGDSGENAGTSIKNALGGVVGKFAALGAGIELLKAGMEAAKGFASSVLEIAKNTEHVGAKFDSVFADDVGISAWADNFASGINRSKTEIQDFLVQNKAMYQELGITGAVANDLSKMTTSLAYDFGAAFKMDDAEALSTVQDYISGNTAALSQYGVQIDDTVLQQTALSMGLNKNIEDLSDAQAAQVRMNALLENSTSIQKQAAGAQTGYANGIKSIKAKATDMLSTIGAKFAPAFDKIVGSVLNAWPVVEPVITGLFDKLARGMETAGPGLINFAVTALPPLISTLQEVFGAAEPIGSVLIGLATTAIPPLVSALSPVVSVIGKLAQTILPPFARIISMIATSAIPPLVEIASTLISTVIEPVVPILENVVSAIMPGLQSMLQAISPLLSALSPVLQVIGTVLGNIVGFLAKIVGYAAEGVGTVIGKIAGLFGGGGNGGDSGGDDLPHNDSGTPDFPGGWTHINERGGEVAYLPSGSTIIPADKSRQLLSNVSGGSAAPMDINLNVTVTISGDIPENKLHELEESFRRIVQNEFPPLIKKEMDKETKRKAIQEGFA</sequence>
<protein>
    <recommendedName>
        <fullName evidence="5">Phage tail protein</fullName>
    </recommendedName>
</protein>
<evidence type="ECO:0000256" key="1">
    <source>
        <dbReference type="SAM" id="Coils"/>
    </source>
</evidence>
<evidence type="ECO:0000313" key="4">
    <source>
        <dbReference type="Proteomes" id="UP000261166"/>
    </source>
</evidence>
<gene>
    <name evidence="3" type="ORF">DWY69_06935</name>
</gene>
<keyword evidence="1" id="KW-0175">Coiled coil</keyword>
<dbReference type="EMBL" id="QVLU01000005">
    <property type="protein sequence ID" value="RGE72616.1"/>
    <property type="molecule type" value="Genomic_DNA"/>
</dbReference>
<evidence type="ECO:0008006" key="5">
    <source>
        <dbReference type="Google" id="ProtNLM"/>
    </source>
</evidence>
<accession>A0A3E3IZU1</accession>
<dbReference type="RefSeq" id="WP_025491465.1">
    <property type="nucleotide sequence ID" value="NZ_JBKVAZ010000028.1"/>
</dbReference>
<reference evidence="3 4" key="1">
    <citation type="submission" date="2018-08" db="EMBL/GenBank/DDBJ databases">
        <title>A genome reference for cultivated species of the human gut microbiota.</title>
        <authorList>
            <person name="Zou Y."/>
            <person name="Xue W."/>
            <person name="Luo G."/>
        </authorList>
    </citation>
    <scope>NUCLEOTIDE SEQUENCE [LARGE SCALE GENOMIC DNA]</scope>
    <source>
        <strain evidence="3 4">AF26-4BH</strain>
    </source>
</reference>
<feature type="coiled-coil region" evidence="1">
    <location>
        <begin position="16"/>
        <end position="43"/>
    </location>
</feature>
<proteinExistence type="predicted"/>